<sequence length="169" mass="17300">MRPQQYRKVYDWFTARPAALRALRLTGRALPVLFAGAYLALLGLLAAGTAAGVYPMRLAVRAVLVPGAVFGGGSALRAALDRPRPYQQPGFVPLLPKETQGKSFPSRHVLSGAVIAAAWLPVSPAAAGLLAALTAALGVQRVLAGVHTPADAAAGALLGFGLGALGMLL</sequence>
<reference evidence="3" key="2">
    <citation type="submission" date="2021-04" db="EMBL/GenBank/DDBJ databases">
        <authorList>
            <person name="Gilroy R."/>
        </authorList>
    </citation>
    <scope>NUCLEOTIDE SEQUENCE</scope>
    <source>
        <strain evidence="3">ChiHcolR34-3080</strain>
    </source>
</reference>
<dbReference type="Gene3D" id="1.20.144.10">
    <property type="entry name" value="Phosphatidic acid phosphatase type 2/haloperoxidase"/>
    <property type="match status" value="1"/>
</dbReference>
<keyword evidence="1" id="KW-1133">Transmembrane helix</keyword>
<comment type="caution">
    <text evidence="3">The sequence shown here is derived from an EMBL/GenBank/DDBJ whole genome shotgun (WGS) entry which is preliminary data.</text>
</comment>
<proteinExistence type="predicted"/>
<dbReference type="EMBL" id="DXHQ01000069">
    <property type="protein sequence ID" value="HIW08874.1"/>
    <property type="molecule type" value="Genomic_DNA"/>
</dbReference>
<dbReference type="InterPro" id="IPR000326">
    <property type="entry name" value="PAP2/HPO"/>
</dbReference>
<evidence type="ECO:0000313" key="3">
    <source>
        <dbReference type="EMBL" id="HIW08874.1"/>
    </source>
</evidence>
<gene>
    <name evidence="3" type="ORF">H9890_05665</name>
</gene>
<evidence type="ECO:0000256" key="1">
    <source>
        <dbReference type="SAM" id="Phobius"/>
    </source>
</evidence>
<feature type="transmembrane region" description="Helical" evidence="1">
    <location>
        <begin position="30"/>
        <end position="52"/>
    </location>
</feature>
<dbReference type="PANTHER" id="PTHR14969:SF13">
    <property type="entry name" value="AT30094P"/>
    <property type="match status" value="1"/>
</dbReference>
<dbReference type="AlphaFoldDB" id="A0A9D1QA48"/>
<dbReference type="PANTHER" id="PTHR14969">
    <property type="entry name" value="SPHINGOSINE-1-PHOSPHATE PHOSPHOHYDROLASE"/>
    <property type="match status" value="1"/>
</dbReference>
<protein>
    <submittedName>
        <fullName evidence="3">Phosphatase PAP2 family protein</fullName>
    </submittedName>
</protein>
<name>A0A9D1QA48_9FIRM</name>
<evidence type="ECO:0000259" key="2">
    <source>
        <dbReference type="Pfam" id="PF01569"/>
    </source>
</evidence>
<organism evidence="3 4">
    <name type="scientific">Candidatus Faecalibacterium intestinigallinarum</name>
    <dbReference type="NCBI Taxonomy" id="2838581"/>
    <lineage>
        <taxon>Bacteria</taxon>
        <taxon>Bacillati</taxon>
        <taxon>Bacillota</taxon>
        <taxon>Clostridia</taxon>
        <taxon>Eubacteriales</taxon>
        <taxon>Oscillospiraceae</taxon>
        <taxon>Faecalibacterium</taxon>
    </lineage>
</organism>
<feature type="domain" description="Phosphatidic acid phosphatase type 2/haloperoxidase" evidence="2">
    <location>
        <begin position="73"/>
        <end position="166"/>
    </location>
</feature>
<dbReference type="CDD" id="cd01610">
    <property type="entry name" value="PAP2_like"/>
    <property type="match status" value="1"/>
</dbReference>
<dbReference type="InterPro" id="IPR036938">
    <property type="entry name" value="PAP2/HPO_sf"/>
</dbReference>
<feature type="transmembrane region" description="Helical" evidence="1">
    <location>
        <begin position="109"/>
        <end position="132"/>
    </location>
</feature>
<reference evidence="3" key="1">
    <citation type="journal article" date="2021" name="PeerJ">
        <title>Extensive microbial diversity within the chicken gut microbiome revealed by metagenomics and culture.</title>
        <authorList>
            <person name="Gilroy R."/>
            <person name="Ravi A."/>
            <person name="Getino M."/>
            <person name="Pursley I."/>
            <person name="Horton D.L."/>
            <person name="Alikhan N.F."/>
            <person name="Baker D."/>
            <person name="Gharbi K."/>
            <person name="Hall N."/>
            <person name="Watson M."/>
            <person name="Adriaenssens E.M."/>
            <person name="Foster-Nyarko E."/>
            <person name="Jarju S."/>
            <person name="Secka A."/>
            <person name="Antonio M."/>
            <person name="Oren A."/>
            <person name="Chaudhuri R.R."/>
            <person name="La Ragione R."/>
            <person name="Hildebrand F."/>
            <person name="Pallen M.J."/>
        </authorList>
    </citation>
    <scope>NUCLEOTIDE SEQUENCE</scope>
    <source>
        <strain evidence="3">ChiHcolR34-3080</strain>
    </source>
</reference>
<dbReference type="SUPFAM" id="SSF48317">
    <property type="entry name" value="Acid phosphatase/Vanadium-dependent haloperoxidase"/>
    <property type="match status" value="1"/>
</dbReference>
<feature type="transmembrane region" description="Helical" evidence="1">
    <location>
        <begin position="58"/>
        <end position="80"/>
    </location>
</feature>
<keyword evidence="1" id="KW-0472">Membrane</keyword>
<keyword evidence="1" id="KW-0812">Transmembrane</keyword>
<dbReference type="Proteomes" id="UP000823933">
    <property type="component" value="Unassembled WGS sequence"/>
</dbReference>
<accession>A0A9D1QA48</accession>
<evidence type="ECO:0000313" key="4">
    <source>
        <dbReference type="Proteomes" id="UP000823933"/>
    </source>
</evidence>
<dbReference type="Pfam" id="PF01569">
    <property type="entry name" value="PAP2"/>
    <property type="match status" value="1"/>
</dbReference>
<feature type="transmembrane region" description="Helical" evidence="1">
    <location>
        <begin position="152"/>
        <end position="168"/>
    </location>
</feature>